<keyword evidence="3" id="KW-1185">Reference proteome</keyword>
<dbReference type="GO" id="GO:0046914">
    <property type="term" value="F:transition metal ion binding"/>
    <property type="evidence" value="ECO:0007669"/>
    <property type="project" value="InterPro"/>
</dbReference>
<name>A0A1C0AKT6_9ACTN</name>
<dbReference type="Proteomes" id="UP000093501">
    <property type="component" value="Unassembled WGS sequence"/>
</dbReference>
<protein>
    <recommendedName>
        <fullName evidence="1">Ferrous iron transporter FeoA-like domain-containing protein</fullName>
    </recommendedName>
</protein>
<dbReference type="SUPFAM" id="SSF50037">
    <property type="entry name" value="C-terminal domain of transcriptional repressors"/>
    <property type="match status" value="1"/>
</dbReference>
<gene>
    <name evidence="2" type="ORF">BCR15_05380</name>
</gene>
<dbReference type="InterPro" id="IPR038157">
    <property type="entry name" value="FeoA_core_dom"/>
</dbReference>
<evidence type="ECO:0000313" key="3">
    <source>
        <dbReference type="Proteomes" id="UP000093501"/>
    </source>
</evidence>
<sequence length="96" mass="10322">MSLVERFVSRRCATAQALADGTTRSLDTLPVGVAATIAAFDSDDAVARRLFDLGFMPGEPVVPLRRAPLGDPLMFRVGGIEIVLRRAEARRILVAA</sequence>
<feature type="domain" description="Ferrous iron transporter FeoA-like" evidence="1">
    <location>
        <begin position="24"/>
        <end position="96"/>
    </location>
</feature>
<dbReference type="Gene3D" id="2.30.30.90">
    <property type="match status" value="1"/>
</dbReference>
<dbReference type="InterPro" id="IPR008988">
    <property type="entry name" value="Transcriptional_repressor_C"/>
</dbReference>
<organism evidence="2 3">
    <name type="scientific">Tessaracoccus lapidicaptus</name>
    <dbReference type="NCBI Taxonomy" id="1427523"/>
    <lineage>
        <taxon>Bacteria</taxon>
        <taxon>Bacillati</taxon>
        <taxon>Actinomycetota</taxon>
        <taxon>Actinomycetes</taxon>
        <taxon>Propionibacteriales</taxon>
        <taxon>Propionibacteriaceae</taxon>
        <taxon>Tessaracoccus</taxon>
    </lineage>
</organism>
<accession>A0A1C0AKT6</accession>
<comment type="caution">
    <text evidence="2">The sequence shown here is derived from an EMBL/GenBank/DDBJ whole genome shotgun (WGS) entry which is preliminary data.</text>
</comment>
<dbReference type="PANTHER" id="PTHR42954:SF2">
    <property type="entry name" value="FE(2+) TRANSPORT PROTEIN A"/>
    <property type="match status" value="1"/>
</dbReference>
<evidence type="ECO:0000313" key="2">
    <source>
        <dbReference type="EMBL" id="OCL33266.1"/>
    </source>
</evidence>
<proteinExistence type="predicted"/>
<dbReference type="Pfam" id="PF04023">
    <property type="entry name" value="FeoA"/>
    <property type="match status" value="1"/>
</dbReference>
<dbReference type="SMART" id="SM00899">
    <property type="entry name" value="FeoA"/>
    <property type="match status" value="1"/>
</dbReference>
<dbReference type="PANTHER" id="PTHR42954">
    <property type="entry name" value="FE(2+) TRANSPORT PROTEIN A"/>
    <property type="match status" value="1"/>
</dbReference>
<dbReference type="RefSeq" id="WP_068751832.1">
    <property type="nucleotide sequence ID" value="NZ_JBDXXE010000042.1"/>
</dbReference>
<dbReference type="InterPro" id="IPR052713">
    <property type="entry name" value="FeoA"/>
</dbReference>
<dbReference type="EMBL" id="MBQD01000022">
    <property type="protein sequence ID" value="OCL33266.1"/>
    <property type="molecule type" value="Genomic_DNA"/>
</dbReference>
<dbReference type="InterPro" id="IPR007167">
    <property type="entry name" value="Fe-transptr_FeoA-like"/>
</dbReference>
<evidence type="ECO:0000259" key="1">
    <source>
        <dbReference type="SMART" id="SM00899"/>
    </source>
</evidence>
<reference evidence="3" key="1">
    <citation type="submission" date="2016-07" db="EMBL/GenBank/DDBJ databases">
        <authorList>
            <person name="Florea S."/>
            <person name="Webb J.S."/>
            <person name="Jaromczyk J."/>
            <person name="Schardl C.L."/>
        </authorList>
    </citation>
    <scope>NUCLEOTIDE SEQUENCE [LARGE SCALE GENOMIC DNA]</scope>
    <source>
        <strain evidence="3">IPBSL-7</strain>
    </source>
</reference>
<dbReference type="AlphaFoldDB" id="A0A1C0AKT6"/>